<evidence type="ECO:0000259" key="2">
    <source>
        <dbReference type="Pfam" id="PF14111"/>
    </source>
</evidence>
<dbReference type="Pfam" id="PF14111">
    <property type="entry name" value="DUF4283"/>
    <property type="match status" value="1"/>
</dbReference>
<reference evidence="3" key="1">
    <citation type="submission" date="2022-02" db="EMBL/GenBank/DDBJ databases">
        <authorList>
            <person name="Henning P.M."/>
            <person name="McCubbin A.G."/>
            <person name="Shore J.S."/>
        </authorList>
    </citation>
    <scope>NUCLEOTIDE SEQUENCE</scope>
    <source>
        <strain evidence="3">F60SS</strain>
        <tissue evidence="3">Leaves</tissue>
    </source>
</reference>
<gene>
    <name evidence="3" type="ORF">Tsubulata_036922</name>
</gene>
<keyword evidence="4" id="KW-1185">Reference proteome</keyword>
<dbReference type="InterPro" id="IPR036691">
    <property type="entry name" value="Endo/exonu/phosph_ase_sf"/>
</dbReference>
<evidence type="ECO:0000256" key="1">
    <source>
        <dbReference type="SAM" id="MobiDB-lite"/>
    </source>
</evidence>
<sequence length="506" mass="56423">MDNESKELIERAIGSVERATESIKRANETIEGAHGTGERATESVEKAIKVIKGSMGQTSQDPGKDYGESCKKASLNKHLPQKGEESSSRFEKLINNAEKKIAKNVLLGRIVSDKFFGPGFVKTTMKRVWRCTNDFEVTSKGHNIFCFKFGNEADKKAVAEGVPWYIANNHFVIKEWLPHLSREQVDLGKSCCWIQVHGLPLEQTNKECAEMIGEAFAGLLDLAISVEKRPWVRFKYEELPELCWFYGRMGHAYSRCPHRGVNDRLPVYDIPEKGYGHWLKAEVCLEKYSEPAGIEQVGNESESTHTAGQHHEHAQVGPLEASEAPIQISNAAPLETICAESGTNILSPTSACGPAIKKSKGELGSVPVPHGQLSTELGVGSSQCSTQLEFVGLSFEEAIEMREIPVIGSPPRQKWKNKARAQVQTCPQPTEEVQDNGLQCWFLTLVYAPPKRQERRLFWEVLRGLQPPLGEPWILIGDFNAVFQIHEKEGDRISSLSQHSDFADML</sequence>
<dbReference type="Proteomes" id="UP001141552">
    <property type="component" value="Unassembled WGS sequence"/>
</dbReference>
<dbReference type="AlphaFoldDB" id="A0A9Q0JDP1"/>
<comment type="caution">
    <text evidence="3">The sequence shown here is derived from an EMBL/GenBank/DDBJ whole genome shotgun (WGS) entry which is preliminary data.</text>
</comment>
<feature type="region of interest" description="Disordered" evidence="1">
    <location>
        <begin position="296"/>
        <end position="318"/>
    </location>
</feature>
<accession>A0A9Q0JDP1</accession>
<dbReference type="InterPro" id="IPR040256">
    <property type="entry name" value="At4g02000-like"/>
</dbReference>
<dbReference type="PANTHER" id="PTHR31286:SF167">
    <property type="entry name" value="OS09G0268800 PROTEIN"/>
    <property type="match status" value="1"/>
</dbReference>
<dbReference type="EMBL" id="JAKUCV010003846">
    <property type="protein sequence ID" value="KAJ4837407.1"/>
    <property type="molecule type" value="Genomic_DNA"/>
</dbReference>
<dbReference type="PANTHER" id="PTHR31286">
    <property type="entry name" value="GLYCINE-RICH CELL WALL STRUCTURAL PROTEIN 1.8-LIKE"/>
    <property type="match status" value="1"/>
</dbReference>
<proteinExistence type="predicted"/>
<feature type="domain" description="DUF4283" evidence="2">
    <location>
        <begin position="103"/>
        <end position="180"/>
    </location>
</feature>
<dbReference type="SUPFAM" id="SSF56219">
    <property type="entry name" value="DNase I-like"/>
    <property type="match status" value="1"/>
</dbReference>
<feature type="compositionally biased region" description="Polar residues" evidence="1">
    <location>
        <begin position="298"/>
        <end position="307"/>
    </location>
</feature>
<reference evidence="3" key="2">
    <citation type="journal article" date="2023" name="Plants (Basel)">
        <title>Annotation of the Turnera subulata (Passifloraceae) Draft Genome Reveals the S-Locus Evolved after the Divergence of Turneroideae from Passifloroideae in a Stepwise Manner.</title>
        <authorList>
            <person name="Henning P.M."/>
            <person name="Roalson E.H."/>
            <person name="Mir W."/>
            <person name="McCubbin A.G."/>
            <person name="Shore J.S."/>
        </authorList>
    </citation>
    <scope>NUCLEOTIDE SEQUENCE</scope>
    <source>
        <strain evidence="3">F60SS</strain>
    </source>
</reference>
<dbReference type="InterPro" id="IPR025558">
    <property type="entry name" value="DUF4283"/>
</dbReference>
<evidence type="ECO:0000313" key="4">
    <source>
        <dbReference type="Proteomes" id="UP001141552"/>
    </source>
</evidence>
<protein>
    <recommendedName>
        <fullName evidence="2">DUF4283 domain-containing protein</fullName>
    </recommendedName>
</protein>
<evidence type="ECO:0000313" key="3">
    <source>
        <dbReference type="EMBL" id="KAJ4837407.1"/>
    </source>
</evidence>
<dbReference type="OrthoDB" id="691898at2759"/>
<name>A0A9Q0JDP1_9ROSI</name>
<organism evidence="3 4">
    <name type="scientific">Turnera subulata</name>
    <dbReference type="NCBI Taxonomy" id="218843"/>
    <lineage>
        <taxon>Eukaryota</taxon>
        <taxon>Viridiplantae</taxon>
        <taxon>Streptophyta</taxon>
        <taxon>Embryophyta</taxon>
        <taxon>Tracheophyta</taxon>
        <taxon>Spermatophyta</taxon>
        <taxon>Magnoliopsida</taxon>
        <taxon>eudicotyledons</taxon>
        <taxon>Gunneridae</taxon>
        <taxon>Pentapetalae</taxon>
        <taxon>rosids</taxon>
        <taxon>fabids</taxon>
        <taxon>Malpighiales</taxon>
        <taxon>Passifloraceae</taxon>
        <taxon>Turnera</taxon>
    </lineage>
</organism>
<dbReference type="Gene3D" id="3.60.10.10">
    <property type="entry name" value="Endonuclease/exonuclease/phosphatase"/>
    <property type="match status" value="1"/>
</dbReference>